<keyword evidence="2" id="KW-0547">Nucleotide-binding</keyword>
<dbReference type="SMART" id="SM00382">
    <property type="entry name" value="AAA"/>
    <property type="match status" value="1"/>
</dbReference>
<dbReference type="InterPro" id="IPR003593">
    <property type="entry name" value="AAA+_ATPase"/>
</dbReference>
<dbReference type="OrthoDB" id="9801987at2"/>
<evidence type="ECO:0000313" key="5">
    <source>
        <dbReference type="EMBL" id="KGI22811.1"/>
    </source>
</evidence>
<dbReference type="SUPFAM" id="SSF52540">
    <property type="entry name" value="P-loop containing nucleoside triphosphate hydrolases"/>
    <property type="match status" value="1"/>
</dbReference>
<dbReference type="Gene3D" id="3.40.50.300">
    <property type="entry name" value="P-loop containing nucleotide triphosphate hydrolases"/>
    <property type="match status" value="1"/>
</dbReference>
<dbReference type="AlphaFoldDB" id="A0A098YU18"/>
<keyword evidence="1" id="KW-0813">Transport</keyword>
<dbReference type="Proteomes" id="UP000029723">
    <property type="component" value="Unassembled WGS sequence"/>
</dbReference>
<keyword evidence="3 5" id="KW-0067">ATP-binding</keyword>
<sequence>MKIQLTGLKKIFGEKTAVDIPSLEIDKGEVIGLVGNNGAGKTTLFRLLLDLQKADEGQVLLGFDEKETKQTVSTEPLMPSQDSTNLTWISPSETETWKALTGAYIDSGFLIDFLTPEEYFEFIAKVNHLPTEQLQSFLNSMTQLMDGEILGQKKLIRDFSAGNQQKIGIIAAMIAHPQLLILDEPFNFLDPSSQNLLKKIILDYHKQTNATILVSSHNLQHTIEISTRVILLEKGKIIKDLPNENQKADADLEAYFNREMSNE</sequence>
<dbReference type="RefSeq" id="WP_036926170.1">
    <property type="nucleotide sequence ID" value="NZ_JRPQ01000054.1"/>
</dbReference>
<dbReference type="PROSITE" id="PS00211">
    <property type="entry name" value="ABC_TRANSPORTER_1"/>
    <property type="match status" value="1"/>
</dbReference>
<dbReference type="EMBL" id="JRPQ01000054">
    <property type="protein sequence ID" value="KGI22811.1"/>
    <property type="molecule type" value="Genomic_DNA"/>
</dbReference>
<dbReference type="InterPro" id="IPR051782">
    <property type="entry name" value="ABC_Transporter_VariousFunc"/>
</dbReference>
<gene>
    <name evidence="5" type="ORF">HMPREF9304_02400</name>
</gene>
<protein>
    <submittedName>
        <fullName evidence="5">ATP-binding protein</fullName>
    </submittedName>
</protein>
<evidence type="ECO:0000313" key="6">
    <source>
        <dbReference type="Proteomes" id="UP000029723"/>
    </source>
</evidence>
<dbReference type="GO" id="GO:0016887">
    <property type="term" value="F:ATP hydrolysis activity"/>
    <property type="evidence" value="ECO:0007669"/>
    <property type="project" value="InterPro"/>
</dbReference>
<dbReference type="PANTHER" id="PTHR42939">
    <property type="entry name" value="ABC TRANSPORTER ATP-BINDING PROTEIN ALBC-RELATED"/>
    <property type="match status" value="1"/>
</dbReference>
<dbReference type="CDD" id="cd03230">
    <property type="entry name" value="ABC_DR_subfamily_A"/>
    <property type="match status" value="1"/>
</dbReference>
<accession>A0A098YU18</accession>
<dbReference type="InterPro" id="IPR017871">
    <property type="entry name" value="ABC_transporter-like_CS"/>
</dbReference>
<dbReference type="GO" id="GO:0005524">
    <property type="term" value="F:ATP binding"/>
    <property type="evidence" value="ECO:0007669"/>
    <property type="project" value="UniProtKB-KW"/>
</dbReference>
<dbReference type="PROSITE" id="PS50893">
    <property type="entry name" value="ABC_TRANSPORTER_2"/>
    <property type="match status" value="1"/>
</dbReference>
<comment type="caution">
    <text evidence="5">The sequence shown here is derived from an EMBL/GenBank/DDBJ whole genome shotgun (WGS) entry which is preliminary data.</text>
</comment>
<organism evidence="5 6">
    <name type="scientific">Hoylesella timonensis S9-PR14</name>
    <dbReference type="NCBI Taxonomy" id="1401062"/>
    <lineage>
        <taxon>Bacteria</taxon>
        <taxon>Pseudomonadati</taxon>
        <taxon>Bacteroidota</taxon>
        <taxon>Bacteroidia</taxon>
        <taxon>Bacteroidales</taxon>
        <taxon>Prevotellaceae</taxon>
        <taxon>Hoylesella</taxon>
    </lineage>
</organism>
<dbReference type="InterPro" id="IPR027417">
    <property type="entry name" value="P-loop_NTPase"/>
</dbReference>
<dbReference type="PANTHER" id="PTHR42939:SF1">
    <property type="entry name" value="ABC TRANSPORTER ATP-BINDING PROTEIN ALBC-RELATED"/>
    <property type="match status" value="1"/>
</dbReference>
<dbReference type="Pfam" id="PF00005">
    <property type="entry name" value="ABC_tran"/>
    <property type="match status" value="1"/>
</dbReference>
<evidence type="ECO:0000256" key="1">
    <source>
        <dbReference type="ARBA" id="ARBA00022448"/>
    </source>
</evidence>
<feature type="domain" description="ABC transporter" evidence="4">
    <location>
        <begin position="3"/>
        <end position="259"/>
    </location>
</feature>
<evidence type="ECO:0000256" key="3">
    <source>
        <dbReference type="ARBA" id="ARBA00022840"/>
    </source>
</evidence>
<evidence type="ECO:0000259" key="4">
    <source>
        <dbReference type="PROSITE" id="PS50893"/>
    </source>
</evidence>
<name>A0A098YU18_9BACT</name>
<proteinExistence type="predicted"/>
<dbReference type="InterPro" id="IPR003439">
    <property type="entry name" value="ABC_transporter-like_ATP-bd"/>
</dbReference>
<evidence type="ECO:0000256" key="2">
    <source>
        <dbReference type="ARBA" id="ARBA00022741"/>
    </source>
</evidence>
<reference evidence="5 6" key="1">
    <citation type="submission" date="2014-07" db="EMBL/GenBank/DDBJ databases">
        <authorList>
            <person name="McCorrison J."/>
            <person name="Sanka R."/>
            <person name="Torralba M."/>
            <person name="Gillis M."/>
            <person name="Haft D.H."/>
            <person name="Methe B."/>
            <person name="Sutton G."/>
            <person name="Nelson K.E."/>
        </authorList>
    </citation>
    <scope>NUCLEOTIDE SEQUENCE [LARGE SCALE GENOMIC DNA]</scope>
    <source>
        <strain evidence="5 6">S9-PR14</strain>
    </source>
</reference>